<evidence type="ECO:0000313" key="4">
    <source>
        <dbReference type="Proteomes" id="UP000050509"/>
    </source>
</evidence>
<dbReference type="Pfam" id="PF02325">
    <property type="entry name" value="CCB3_YggT"/>
    <property type="match status" value="1"/>
</dbReference>
<feature type="transmembrane region" description="Helical" evidence="2">
    <location>
        <begin position="7"/>
        <end position="28"/>
    </location>
</feature>
<reference evidence="3 4" key="1">
    <citation type="submission" date="2015-09" db="EMBL/GenBank/DDBJ databases">
        <title>Draft genome sequence of Kouleothrix aurantiaca JCM 19913.</title>
        <authorList>
            <person name="Hemp J."/>
        </authorList>
    </citation>
    <scope>NUCLEOTIDE SEQUENCE [LARGE SCALE GENOMIC DNA]</scope>
    <source>
        <strain evidence="3 4">COM-B</strain>
    </source>
</reference>
<sequence>MSASSFLVSFINILFNVLTLAIFGRVLASWVDPFANNRITQILRDITEPILAPIRSLMPNTMMFDFSPIIATLLLQALGKLLLGALVR</sequence>
<feature type="transmembrane region" description="Helical" evidence="2">
    <location>
        <begin position="66"/>
        <end position="87"/>
    </location>
</feature>
<evidence type="ECO:0008006" key="5">
    <source>
        <dbReference type="Google" id="ProtNLM"/>
    </source>
</evidence>
<evidence type="ECO:0000256" key="2">
    <source>
        <dbReference type="SAM" id="Phobius"/>
    </source>
</evidence>
<proteinExistence type="inferred from homology"/>
<protein>
    <recommendedName>
        <fullName evidence="5">YggT family protein</fullName>
    </recommendedName>
</protein>
<name>A0A0P9F8N4_9CHLR</name>
<gene>
    <name evidence="3" type="ORF">SE17_36450</name>
</gene>
<dbReference type="PANTHER" id="PTHR33219:SF14">
    <property type="entry name" value="PROTEIN COFACTOR ASSEMBLY OF COMPLEX C SUBUNIT B CCB3, CHLOROPLASTIC-RELATED"/>
    <property type="match status" value="1"/>
</dbReference>
<accession>A0A0P9F8N4</accession>
<dbReference type="InterPro" id="IPR003425">
    <property type="entry name" value="CCB3/YggT"/>
</dbReference>
<dbReference type="PANTHER" id="PTHR33219">
    <property type="entry name" value="YLMG HOMOLOG PROTEIN 2, CHLOROPLASTIC"/>
    <property type="match status" value="1"/>
</dbReference>
<evidence type="ECO:0000256" key="1">
    <source>
        <dbReference type="ARBA" id="ARBA00010894"/>
    </source>
</evidence>
<organism evidence="3 4">
    <name type="scientific">Kouleothrix aurantiaca</name>
    <dbReference type="NCBI Taxonomy" id="186479"/>
    <lineage>
        <taxon>Bacteria</taxon>
        <taxon>Bacillati</taxon>
        <taxon>Chloroflexota</taxon>
        <taxon>Chloroflexia</taxon>
        <taxon>Chloroflexales</taxon>
        <taxon>Roseiflexineae</taxon>
        <taxon>Roseiflexaceae</taxon>
        <taxon>Kouleothrix</taxon>
    </lineage>
</organism>
<keyword evidence="2" id="KW-1133">Transmembrane helix</keyword>
<dbReference type="AlphaFoldDB" id="A0A0P9F8N4"/>
<dbReference type="Proteomes" id="UP000050509">
    <property type="component" value="Unassembled WGS sequence"/>
</dbReference>
<keyword evidence="2" id="KW-0472">Membrane</keyword>
<comment type="caution">
    <text evidence="3">The sequence shown here is derived from an EMBL/GenBank/DDBJ whole genome shotgun (WGS) entry which is preliminary data.</text>
</comment>
<evidence type="ECO:0000313" key="3">
    <source>
        <dbReference type="EMBL" id="KPV48739.1"/>
    </source>
</evidence>
<dbReference type="GO" id="GO:0016020">
    <property type="term" value="C:membrane"/>
    <property type="evidence" value="ECO:0007669"/>
    <property type="project" value="InterPro"/>
</dbReference>
<keyword evidence="2" id="KW-0812">Transmembrane</keyword>
<dbReference type="EMBL" id="LJCR01002433">
    <property type="protein sequence ID" value="KPV48739.1"/>
    <property type="molecule type" value="Genomic_DNA"/>
</dbReference>
<comment type="similarity">
    <text evidence="1">Belongs to the YggT family.</text>
</comment>
<keyword evidence="4" id="KW-1185">Reference proteome</keyword>